<dbReference type="OrthoDB" id="2112021at2"/>
<dbReference type="Gene3D" id="1.20.58.290">
    <property type="entry name" value="Hypothetical membrane protein ta0354_69_121"/>
    <property type="match status" value="1"/>
</dbReference>
<dbReference type="RefSeq" id="WP_145287280.1">
    <property type="nucleotide sequence ID" value="NZ_CP036291.1"/>
</dbReference>
<proteinExistence type="predicted"/>
<evidence type="ECO:0008006" key="5">
    <source>
        <dbReference type="Google" id="ProtNLM"/>
    </source>
</evidence>
<evidence type="ECO:0000313" key="3">
    <source>
        <dbReference type="EMBL" id="QDU89894.1"/>
    </source>
</evidence>
<dbReference type="InterPro" id="IPR007386">
    <property type="entry name" value="DUF447_N"/>
</dbReference>
<gene>
    <name evidence="3" type="ORF">Pla175_32910</name>
</gene>
<feature type="domain" description="DUF447" evidence="1">
    <location>
        <begin position="17"/>
        <end position="133"/>
    </location>
</feature>
<organism evidence="3 4">
    <name type="scientific">Pirellulimonas nuda</name>
    <dbReference type="NCBI Taxonomy" id="2528009"/>
    <lineage>
        <taxon>Bacteria</taxon>
        <taxon>Pseudomonadati</taxon>
        <taxon>Planctomycetota</taxon>
        <taxon>Planctomycetia</taxon>
        <taxon>Pirellulales</taxon>
        <taxon>Lacipirellulaceae</taxon>
        <taxon>Pirellulimonas</taxon>
    </lineage>
</organism>
<dbReference type="InterPro" id="IPR049288">
    <property type="entry name" value="DUF447_C"/>
</dbReference>
<dbReference type="SUPFAM" id="SSF50475">
    <property type="entry name" value="FMN-binding split barrel"/>
    <property type="match status" value="1"/>
</dbReference>
<name>A0A518DEJ0_9BACT</name>
<dbReference type="KEGG" id="pnd:Pla175_32910"/>
<accession>A0A518DEJ0</accession>
<dbReference type="Pfam" id="PF20766">
    <property type="entry name" value="DUF447_C"/>
    <property type="match status" value="1"/>
</dbReference>
<dbReference type="AlphaFoldDB" id="A0A518DEJ0"/>
<reference evidence="3 4" key="1">
    <citation type="submission" date="2019-02" db="EMBL/GenBank/DDBJ databases">
        <title>Deep-cultivation of Planctomycetes and their phenomic and genomic characterization uncovers novel biology.</title>
        <authorList>
            <person name="Wiegand S."/>
            <person name="Jogler M."/>
            <person name="Boedeker C."/>
            <person name="Pinto D."/>
            <person name="Vollmers J."/>
            <person name="Rivas-Marin E."/>
            <person name="Kohn T."/>
            <person name="Peeters S.H."/>
            <person name="Heuer A."/>
            <person name="Rast P."/>
            <person name="Oberbeckmann S."/>
            <person name="Bunk B."/>
            <person name="Jeske O."/>
            <person name="Meyerdierks A."/>
            <person name="Storesund J.E."/>
            <person name="Kallscheuer N."/>
            <person name="Luecker S."/>
            <person name="Lage O.M."/>
            <person name="Pohl T."/>
            <person name="Merkel B.J."/>
            <person name="Hornburger P."/>
            <person name="Mueller R.-W."/>
            <person name="Bruemmer F."/>
            <person name="Labrenz M."/>
            <person name="Spormann A.M."/>
            <person name="Op den Camp H."/>
            <person name="Overmann J."/>
            <person name="Amann R."/>
            <person name="Jetten M.S.M."/>
            <person name="Mascher T."/>
            <person name="Medema M.H."/>
            <person name="Devos D.P."/>
            <person name="Kaster A.-K."/>
            <person name="Ovreas L."/>
            <person name="Rohde M."/>
            <person name="Galperin M.Y."/>
            <person name="Jogler C."/>
        </authorList>
    </citation>
    <scope>NUCLEOTIDE SEQUENCE [LARGE SCALE GENOMIC DNA]</scope>
    <source>
        <strain evidence="3 4">Pla175</strain>
    </source>
</reference>
<dbReference type="Gene3D" id="2.30.110.10">
    <property type="entry name" value="Electron Transport, Fmn-binding Protein, Chain A"/>
    <property type="match status" value="1"/>
</dbReference>
<sequence>MSQPLGSEIDRELTVLEGLVTTVNPDGSPHVAAMGPLVSAGFDRFVLRPFRTSTTCQNLLRTGRCVAHVSDDVELIARAALHQLEAAPAMHATPSGDGFILASACRWFALRVASGPIAADDERPRMDCVVLDSGRLRDFFGLNRAKHAVIEATILATRLQFISCEEVLAEMERLAPLVEKTGGAAERRAWGMVEAYVRGWSPE</sequence>
<evidence type="ECO:0000313" key="4">
    <source>
        <dbReference type="Proteomes" id="UP000317429"/>
    </source>
</evidence>
<dbReference type="InterPro" id="IPR012349">
    <property type="entry name" value="Split_barrel_FMN-bd"/>
</dbReference>
<dbReference type="EMBL" id="CP036291">
    <property type="protein sequence ID" value="QDU89894.1"/>
    <property type="molecule type" value="Genomic_DNA"/>
</dbReference>
<evidence type="ECO:0000259" key="2">
    <source>
        <dbReference type="Pfam" id="PF20766"/>
    </source>
</evidence>
<feature type="domain" description="DUF447" evidence="2">
    <location>
        <begin position="143"/>
        <end position="193"/>
    </location>
</feature>
<evidence type="ECO:0000259" key="1">
    <source>
        <dbReference type="Pfam" id="PF04289"/>
    </source>
</evidence>
<protein>
    <recommendedName>
        <fullName evidence="5">DUF447 family protein</fullName>
    </recommendedName>
</protein>
<dbReference type="Pfam" id="PF04289">
    <property type="entry name" value="DUF447_N"/>
    <property type="match status" value="1"/>
</dbReference>
<dbReference type="Proteomes" id="UP000317429">
    <property type="component" value="Chromosome"/>
</dbReference>
<keyword evidence="4" id="KW-1185">Reference proteome</keyword>